<protein>
    <submittedName>
        <fullName evidence="9">DHA2 family efflux MFS transporter permease subunit</fullName>
    </submittedName>
</protein>
<evidence type="ECO:0000256" key="6">
    <source>
        <dbReference type="ARBA" id="ARBA00023136"/>
    </source>
</evidence>
<keyword evidence="5 7" id="KW-1133">Transmembrane helix</keyword>
<organism evidence="9 10">
    <name type="scientific">Periweissella cryptocerci</name>
    <dbReference type="NCBI Taxonomy" id="2506420"/>
    <lineage>
        <taxon>Bacteria</taxon>
        <taxon>Bacillati</taxon>
        <taxon>Bacillota</taxon>
        <taxon>Bacilli</taxon>
        <taxon>Lactobacillales</taxon>
        <taxon>Lactobacillaceae</taxon>
        <taxon>Periweissella</taxon>
    </lineage>
</organism>
<dbReference type="EMBL" id="CP037940">
    <property type="protein sequence ID" value="QBO36233.1"/>
    <property type="molecule type" value="Genomic_DNA"/>
</dbReference>
<keyword evidence="10" id="KW-1185">Reference proteome</keyword>
<dbReference type="InterPro" id="IPR011701">
    <property type="entry name" value="MFS"/>
</dbReference>
<feature type="transmembrane region" description="Helical" evidence="7">
    <location>
        <begin position="327"/>
        <end position="346"/>
    </location>
</feature>
<feature type="transmembrane region" description="Helical" evidence="7">
    <location>
        <begin position="105"/>
        <end position="124"/>
    </location>
</feature>
<dbReference type="GO" id="GO:0005886">
    <property type="term" value="C:plasma membrane"/>
    <property type="evidence" value="ECO:0007669"/>
    <property type="project" value="UniProtKB-SubCell"/>
</dbReference>
<keyword evidence="6 7" id="KW-0472">Membrane</keyword>
<keyword evidence="4 7" id="KW-0812">Transmembrane</keyword>
<feature type="domain" description="Major facilitator superfamily (MFS) profile" evidence="8">
    <location>
        <begin position="8"/>
        <end position="458"/>
    </location>
</feature>
<dbReference type="Proteomes" id="UP000292886">
    <property type="component" value="Chromosome"/>
</dbReference>
<feature type="transmembrane region" description="Helical" evidence="7">
    <location>
        <begin position="264"/>
        <end position="287"/>
    </location>
</feature>
<feature type="transmembrane region" description="Helical" evidence="7">
    <location>
        <begin position="352"/>
        <end position="379"/>
    </location>
</feature>
<feature type="transmembrane region" description="Helical" evidence="7">
    <location>
        <begin position="44"/>
        <end position="62"/>
    </location>
</feature>
<dbReference type="PRINTS" id="PR01036">
    <property type="entry name" value="TCRTETB"/>
</dbReference>
<keyword evidence="2" id="KW-0813">Transport</keyword>
<evidence type="ECO:0000256" key="4">
    <source>
        <dbReference type="ARBA" id="ARBA00022692"/>
    </source>
</evidence>
<name>A0A4P6YU56_9LACO</name>
<dbReference type="InterPro" id="IPR020846">
    <property type="entry name" value="MFS_dom"/>
</dbReference>
<dbReference type="CDD" id="cd17321">
    <property type="entry name" value="MFS_MMR_MDR_like"/>
    <property type="match status" value="1"/>
</dbReference>
<dbReference type="PANTHER" id="PTHR42718:SF46">
    <property type="entry name" value="BLR6921 PROTEIN"/>
    <property type="match status" value="1"/>
</dbReference>
<dbReference type="KEGG" id="wei:EQG49_07055"/>
<feature type="transmembrane region" description="Helical" evidence="7">
    <location>
        <begin position="299"/>
        <end position="320"/>
    </location>
</feature>
<evidence type="ECO:0000256" key="3">
    <source>
        <dbReference type="ARBA" id="ARBA00022475"/>
    </source>
</evidence>
<dbReference type="OrthoDB" id="2321349at2"/>
<dbReference type="PROSITE" id="PS50850">
    <property type="entry name" value="MFS"/>
    <property type="match status" value="1"/>
</dbReference>
<feature type="transmembrane region" description="Helical" evidence="7">
    <location>
        <begin position="196"/>
        <end position="214"/>
    </location>
</feature>
<gene>
    <name evidence="9" type="ORF">EQG49_07055</name>
</gene>
<evidence type="ECO:0000259" key="8">
    <source>
        <dbReference type="PROSITE" id="PS50850"/>
    </source>
</evidence>
<feature type="transmembrane region" description="Helical" evidence="7">
    <location>
        <begin position="7"/>
        <end position="32"/>
    </location>
</feature>
<feature type="transmembrane region" description="Helical" evidence="7">
    <location>
        <begin position="136"/>
        <end position="158"/>
    </location>
</feature>
<dbReference type="Gene3D" id="1.20.1720.10">
    <property type="entry name" value="Multidrug resistance protein D"/>
    <property type="match status" value="1"/>
</dbReference>
<dbReference type="InterPro" id="IPR004638">
    <property type="entry name" value="EmrB-like"/>
</dbReference>
<evidence type="ECO:0000256" key="7">
    <source>
        <dbReference type="SAM" id="Phobius"/>
    </source>
</evidence>
<dbReference type="NCBIfam" id="TIGR00711">
    <property type="entry name" value="efflux_EmrB"/>
    <property type="match status" value="1"/>
</dbReference>
<feature type="transmembrane region" description="Helical" evidence="7">
    <location>
        <begin position="226"/>
        <end position="243"/>
    </location>
</feature>
<reference evidence="10" key="1">
    <citation type="submission" date="2019-03" db="EMBL/GenBank/DDBJ databases">
        <title>Weissella sp. 26KH-42 Genome sequencing.</title>
        <authorList>
            <person name="Heo J."/>
            <person name="Kim S.-J."/>
            <person name="Kim J.-S."/>
            <person name="Hong S.-B."/>
            <person name="Kwon S.-W."/>
        </authorList>
    </citation>
    <scope>NUCLEOTIDE SEQUENCE [LARGE SCALE GENOMIC DNA]</scope>
    <source>
        <strain evidence="10">26KH-42</strain>
    </source>
</reference>
<evidence type="ECO:0000256" key="2">
    <source>
        <dbReference type="ARBA" id="ARBA00022448"/>
    </source>
</evidence>
<dbReference type="SUPFAM" id="SSF103473">
    <property type="entry name" value="MFS general substrate transporter"/>
    <property type="match status" value="2"/>
</dbReference>
<proteinExistence type="predicted"/>
<evidence type="ECO:0000313" key="9">
    <source>
        <dbReference type="EMBL" id="QBO36233.1"/>
    </source>
</evidence>
<dbReference type="PANTHER" id="PTHR42718">
    <property type="entry name" value="MAJOR FACILITATOR SUPERFAMILY MULTIDRUG TRANSPORTER MFSC"/>
    <property type="match status" value="1"/>
</dbReference>
<evidence type="ECO:0000256" key="5">
    <source>
        <dbReference type="ARBA" id="ARBA00022989"/>
    </source>
</evidence>
<dbReference type="Pfam" id="PF07690">
    <property type="entry name" value="MFS_1"/>
    <property type="match status" value="1"/>
</dbReference>
<dbReference type="RefSeq" id="WP_133363311.1">
    <property type="nucleotide sequence ID" value="NZ_CP037940.1"/>
</dbReference>
<dbReference type="AlphaFoldDB" id="A0A4P6YU56"/>
<evidence type="ECO:0000313" key="10">
    <source>
        <dbReference type="Proteomes" id="UP000292886"/>
    </source>
</evidence>
<accession>A0A4P6YU56</accession>
<comment type="subcellular location">
    <subcellularLocation>
        <location evidence="1">Cell membrane</location>
        <topology evidence="1">Multi-pass membrane protein</topology>
    </subcellularLocation>
</comment>
<keyword evidence="3" id="KW-1003">Cell membrane</keyword>
<feature type="transmembrane region" description="Helical" evidence="7">
    <location>
        <begin position="536"/>
        <end position="558"/>
    </location>
</feature>
<evidence type="ECO:0000256" key="1">
    <source>
        <dbReference type="ARBA" id="ARBA00004651"/>
    </source>
</evidence>
<dbReference type="InterPro" id="IPR036259">
    <property type="entry name" value="MFS_trans_sf"/>
</dbReference>
<sequence length="571" mass="60955">MNLKTRVSIVALALGTFLVMLDTTIMNIALPAIKAGLHVSLPDLSWALNIYTITFAVLMIPLGRLADISGRNKLYLLGLILFGTGSLASGLALNVPILIAARGLQAIGGAIVFPASMTIALGLVDMQSRSKILLSLGITQGLAAALGPTIGGIITTYLSWRWVFFVNVPIVLASVILIAINLPLKNESHVNGKIDWLGSLFLMITLFSLTLGLIQGNDWGWSSVRIIALFVTTVIALLTFIIYERHAASPMINFELFKNRNFNGAALTMTLVQLFLVAVMVLLPTYLTSVQGTTEFKAALLITPVSLLIFIMAPLSALLMEKIGVRVLFLIGFISLAVGYFLLWHLDVTNGYTQLIIADVVIGFGYGAIAGPITVIAASDFTGELLTASQSVIGVLRQIGSVLAVAIFVSTLTTNLTHETTKSEHYADTQISKLAIPTAAKTTMTKAVHQQLAAGKANSNNKPAISKKDEAQLVATNYQQVLKQQHLPANAPITVTAAIHAQVTKQVHATVTKINLAVAHTATSIGNHAKNNAQTAFLSLYGMALPVVIASILATFIFKGKKRNDKVSTLA</sequence>
<dbReference type="GO" id="GO:0022857">
    <property type="term" value="F:transmembrane transporter activity"/>
    <property type="evidence" value="ECO:0007669"/>
    <property type="project" value="InterPro"/>
</dbReference>
<feature type="transmembrane region" description="Helical" evidence="7">
    <location>
        <begin position="164"/>
        <end position="184"/>
    </location>
</feature>
<dbReference type="Gene3D" id="1.20.1250.20">
    <property type="entry name" value="MFS general substrate transporter like domains"/>
    <property type="match status" value="1"/>
</dbReference>
<feature type="transmembrane region" description="Helical" evidence="7">
    <location>
        <begin position="74"/>
        <end position="99"/>
    </location>
</feature>